<dbReference type="EMBL" id="CP093326">
    <property type="protein sequence ID" value="UNK47640.1"/>
    <property type="molecule type" value="Genomic_DNA"/>
</dbReference>
<protein>
    <submittedName>
        <fullName evidence="5">1-acyl-sn-glycerol-3-phosphate acyltransferase</fullName>
    </submittedName>
</protein>
<organism evidence="5 6">
    <name type="scientific">Arthrobacter sulfonylureivorans</name>
    <dbReference type="NCBI Taxonomy" id="2486855"/>
    <lineage>
        <taxon>Bacteria</taxon>
        <taxon>Bacillati</taxon>
        <taxon>Actinomycetota</taxon>
        <taxon>Actinomycetes</taxon>
        <taxon>Micrococcales</taxon>
        <taxon>Micrococcaceae</taxon>
        <taxon>Arthrobacter</taxon>
    </lineage>
</organism>
<evidence type="ECO:0000313" key="6">
    <source>
        <dbReference type="Proteomes" id="UP000829069"/>
    </source>
</evidence>
<reference evidence="5 6" key="1">
    <citation type="submission" date="2022-03" db="EMBL/GenBank/DDBJ databases">
        <title>Isotopic signatures of nitrous oxide derived from detoxification processes.</title>
        <authorList>
            <person name="Behrendt U."/>
            <person name="Buchen C."/>
            <person name="Well R."/>
            <person name="Ulrich A."/>
            <person name="Rohe L."/>
            <person name="Kolb S."/>
            <person name="Schloter M."/>
            <person name="Horn M.A."/>
            <person name="Augustin J."/>
        </authorList>
    </citation>
    <scope>NUCLEOTIDE SEQUENCE [LARGE SCALE GENOMIC DNA]</scope>
    <source>
        <strain evidence="5 6">S4-C24</strain>
    </source>
</reference>
<gene>
    <name evidence="5" type="ORF">MNQ99_12145</name>
</gene>
<evidence type="ECO:0000259" key="4">
    <source>
        <dbReference type="SMART" id="SM00563"/>
    </source>
</evidence>
<name>A0ABY3WBE2_9MICC</name>
<sequence>MGKVLDHLVYRTRIHGRENVPAGGPVIFAANHLSYLDGPVMVGAAPRPMHVLVKREMFTGFLGTLLHYSGQIPVDRSGDRAALSDARALLDEGRCVGILPEGSRGAGDAAEVSSGVAWLALISGAPVVPVAVLGTRISGEHRDTIPRPGRVFHVAFGTPQTYRRLPSASGRVSMDTAAEAIRRQLSGHVRHSVAFTGQRLPADNTRDDNRLAAYPEGTDDE</sequence>
<feature type="region of interest" description="Disordered" evidence="3">
    <location>
        <begin position="200"/>
        <end position="221"/>
    </location>
</feature>
<evidence type="ECO:0000256" key="2">
    <source>
        <dbReference type="ARBA" id="ARBA00023315"/>
    </source>
</evidence>
<dbReference type="GO" id="GO:0016746">
    <property type="term" value="F:acyltransferase activity"/>
    <property type="evidence" value="ECO:0007669"/>
    <property type="project" value="UniProtKB-KW"/>
</dbReference>
<keyword evidence="2 5" id="KW-0012">Acyltransferase</keyword>
<feature type="domain" description="Phospholipid/glycerol acyltransferase" evidence="4">
    <location>
        <begin position="26"/>
        <end position="135"/>
    </location>
</feature>
<evidence type="ECO:0000313" key="5">
    <source>
        <dbReference type="EMBL" id="UNK47640.1"/>
    </source>
</evidence>
<dbReference type="SUPFAM" id="SSF69593">
    <property type="entry name" value="Glycerol-3-phosphate (1)-acyltransferase"/>
    <property type="match status" value="1"/>
</dbReference>
<dbReference type="Pfam" id="PF01553">
    <property type="entry name" value="Acyltransferase"/>
    <property type="match status" value="1"/>
</dbReference>
<evidence type="ECO:0000256" key="3">
    <source>
        <dbReference type="SAM" id="MobiDB-lite"/>
    </source>
</evidence>
<dbReference type="Proteomes" id="UP000829069">
    <property type="component" value="Chromosome"/>
</dbReference>
<keyword evidence="6" id="KW-1185">Reference proteome</keyword>
<keyword evidence="1" id="KW-0808">Transferase</keyword>
<dbReference type="PANTHER" id="PTHR10434:SF11">
    <property type="entry name" value="1-ACYL-SN-GLYCEROL-3-PHOSPHATE ACYLTRANSFERASE"/>
    <property type="match status" value="1"/>
</dbReference>
<dbReference type="CDD" id="cd07989">
    <property type="entry name" value="LPLAT_AGPAT-like"/>
    <property type="match status" value="1"/>
</dbReference>
<dbReference type="PANTHER" id="PTHR10434">
    <property type="entry name" value="1-ACYL-SN-GLYCEROL-3-PHOSPHATE ACYLTRANSFERASE"/>
    <property type="match status" value="1"/>
</dbReference>
<dbReference type="InterPro" id="IPR002123">
    <property type="entry name" value="Plipid/glycerol_acylTrfase"/>
</dbReference>
<accession>A0ABY3WBE2</accession>
<dbReference type="SMART" id="SM00563">
    <property type="entry name" value="PlsC"/>
    <property type="match status" value="1"/>
</dbReference>
<proteinExistence type="predicted"/>
<evidence type="ECO:0000256" key="1">
    <source>
        <dbReference type="ARBA" id="ARBA00022679"/>
    </source>
</evidence>